<dbReference type="InterPro" id="IPR029058">
    <property type="entry name" value="AB_hydrolase_fold"/>
</dbReference>
<dbReference type="OrthoDB" id="115291at2"/>
<dbReference type="Gene3D" id="3.40.50.1820">
    <property type="entry name" value="alpha/beta hydrolase"/>
    <property type="match status" value="1"/>
</dbReference>
<feature type="domain" description="Dienelactone hydrolase" evidence="1">
    <location>
        <begin position="10"/>
        <end position="195"/>
    </location>
</feature>
<evidence type="ECO:0000313" key="3">
    <source>
        <dbReference type="Proteomes" id="UP000233375"/>
    </source>
</evidence>
<organism evidence="2 3">
    <name type="scientific">Niallia nealsonii</name>
    <dbReference type="NCBI Taxonomy" id="115979"/>
    <lineage>
        <taxon>Bacteria</taxon>
        <taxon>Bacillati</taxon>
        <taxon>Bacillota</taxon>
        <taxon>Bacilli</taxon>
        <taxon>Bacillales</taxon>
        <taxon>Bacillaceae</taxon>
        <taxon>Niallia</taxon>
    </lineage>
</organism>
<comment type="caution">
    <text evidence="2">The sequence shown here is derived from an EMBL/GenBank/DDBJ whole genome shotgun (WGS) entry which is preliminary data.</text>
</comment>
<dbReference type="PANTHER" id="PTHR46623:SF6">
    <property type="entry name" value="ALPHA_BETA-HYDROLASES SUPERFAMILY PROTEIN"/>
    <property type="match status" value="1"/>
</dbReference>
<dbReference type="SUPFAM" id="SSF53474">
    <property type="entry name" value="alpha/beta-Hydrolases"/>
    <property type="match status" value="1"/>
</dbReference>
<dbReference type="PANTHER" id="PTHR46623">
    <property type="entry name" value="CARBOXYMETHYLENEBUTENOLIDASE-RELATED"/>
    <property type="match status" value="1"/>
</dbReference>
<dbReference type="Pfam" id="PF01738">
    <property type="entry name" value="DLH"/>
    <property type="match status" value="1"/>
</dbReference>
<dbReference type="EMBL" id="PISE01000031">
    <property type="protein sequence ID" value="PKG22852.1"/>
    <property type="molecule type" value="Genomic_DNA"/>
</dbReference>
<reference evidence="2 3" key="1">
    <citation type="journal article" date="2003" name="Int. J. Syst. Evol. Microbiol.">
        <title>Bacillus nealsonii sp. nov., isolated from a spacecraft-assembly facility, whose spores are gamma-radiation resistant.</title>
        <authorList>
            <person name="Venkateswaran K."/>
            <person name="Kempf M."/>
            <person name="Chen F."/>
            <person name="Satomi M."/>
            <person name="Nicholson W."/>
            <person name="Kern R."/>
        </authorList>
    </citation>
    <scope>NUCLEOTIDE SEQUENCE [LARGE SCALE GENOMIC DNA]</scope>
    <source>
        <strain evidence="2 3">FO-92</strain>
    </source>
</reference>
<dbReference type="Proteomes" id="UP000233375">
    <property type="component" value="Unassembled WGS sequence"/>
</dbReference>
<dbReference type="InterPro" id="IPR002925">
    <property type="entry name" value="Dienelactn_hydro"/>
</dbReference>
<dbReference type="RefSeq" id="WP_101177873.1">
    <property type="nucleotide sequence ID" value="NZ_PISE01000031.1"/>
</dbReference>
<keyword evidence="3" id="KW-1185">Reference proteome</keyword>
<proteinExistence type="predicted"/>
<dbReference type="GO" id="GO:0016787">
    <property type="term" value="F:hydrolase activity"/>
    <property type="evidence" value="ECO:0007669"/>
    <property type="project" value="InterPro"/>
</dbReference>
<evidence type="ECO:0000259" key="1">
    <source>
        <dbReference type="Pfam" id="PF01738"/>
    </source>
</evidence>
<sequence>MIQINKKSDTIIIVIHEIYGINQHMQSFCELLSTYSFDVICPDLLERGASFDYSQEEVAYHNFTENIGFADICHKIKDIVSAVKNEYQKIFIVGFSVGATVAWLCSEEDCVDGIVGYYGSRIRNYAELTPKCPSILFFPQEEQSFNVDELISVLDKKNIEIHKFNGKHGFSDSYSPKYNVISAQKAFSKMVDFIMKH</sequence>
<name>A0A2N0Z018_9BACI</name>
<evidence type="ECO:0000313" key="2">
    <source>
        <dbReference type="EMBL" id="PKG22852.1"/>
    </source>
</evidence>
<gene>
    <name evidence="2" type="ORF">CWS01_14290</name>
</gene>
<dbReference type="InterPro" id="IPR051049">
    <property type="entry name" value="Dienelactone_hydrolase-like"/>
</dbReference>
<dbReference type="AlphaFoldDB" id="A0A2N0Z018"/>
<protein>
    <recommendedName>
        <fullName evidence="1">Dienelactone hydrolase domain-containing protein</fullName>
    </recommendedName>
</protein>
<accession>A0A2N0Z018</accession>